<dbReference type="InterPro" id="IPR037746">
    <property type="entry name" value="Dok-7"/>
</dbReference>
<reference evidence="3 4" key="1">
    <citation type="submission" date="2023-09" db="EMBL/GenBank/DDBJ databases">
        <title>Nesidiocoris tenuis whole genome shotgun sequence.</title>
        <authorList>
            <person name="Shibata T."/>
            <person name="Shimoda M."/>
            <person name="Kobayashi T."/>
            <person name="Uehara T."/>
        </authorList>
    </citation>
    <scope>NUCLEOTIDE SEQUENCE [LARGE SCALE GENOMIC DNA]</scope>
    <source>
        <strain evidence="3 4">Japan</strain>
    </source>
</reference>
<dbReference type="EMBL" id="AP028911">
    <property type="protein sequence ID" value="BES92448.1"/>
    <property type="molecule type" value="Genomic_DNA"/>
</dbReference>
<accession>A0ABN7AK67</accession>
<feature type="compositionally biased region" description="Polar residues" evidence="1">
    <location>
        <begin position="191"/>
        <end position="200"/>
    </location>
</feature>
<feature type="compositionally biased region" description="Polar residues" evidence="1">
    <location>
        <begin position="692"/>
        <end position="717"/>
    </location>
</feature>
<evidence type="ECO:0000256" key="1">
    <source>
        <dbReference type="SAM" id="MobiDB-lite"/>
    </source>
</evidence>
<proteinExistence type="predicted"/>
<dbReference type="Pfam" id="PF02174">
    <property type="entry name" value="IRS"/>
    <property type="match status" value="1"/>
</dbReference>
<organism evidence="3 4">
    <name type="scientific">Nesidiocoris tenuis</name>
    <dbReference type="NCBI Taxonomy" id="355587"/>
    <lineage>
        <taxon>Eukaryota</taxon>
        <taxon>Metazoa</taxon>
        <taxon>Ecdysozoa</taxon>
        <taxon>Arthropoda</taxon>
        <taxon>Hexapoda</taxon>
        <taxon>Insecta</taxon>
        <taxon>Pterygota</taxon>
        <taxon>Neoptera</taxon>
        <taxon>Paraneoptera</taxon>
        <taxon>Hemiptera</taxon>
        <taxon>Heteroptera</taxon>
        <taxon>Panheteroptera</taxon>
        <taxon>Cimicomorpha</taxon>
        <taxon>Miridae</taxon>
        <taxon>Dicyphina</taxon>
        <taxon>Nesidiocoris</taxon>
    </lineage>
</organism>
<dbReference type="InterPro" id="IPR011993">
    <property type="entry name" value="PH-like_dom_sf"/>
</dbReference>
<name>A0ABN7AK67_9HEMI</name>
<evidence type="ECO:0000259" key="2">
    <source>
        <dbReference type="PROSITE" id="PS51064"/>
    </source>
</evidence>
<evidence type="ECO:0000313" key="4">
    <source>
        <dbReference type="Proteomes" id="UP001307889"/>
    </source>
</evidence>
<protein>
    <submittedName>
        <fullName evidence="3">Docking protein 7</fullName>
    </submittedName>
</protein>
<feature type="region of interest" description="Disordered" evidence="1">
    <location>
        <begin position="188"/>
        <end position="224"/>
    </location>
</feature>
<dbReference type="PANTHER" id="PTHR21636">
    <property type="entry name" value="PROTEIN DOK-7"/>
    <property type="match status" value="1"/>
</dbReference>
<dbReference type="Proteomes" id="UP001307889">
    <property type="component" value="Chromosome 3"/>
</dbReference>
<dbReference type="Gene3D" id="2.30.29.30">
    <property type="entry name" value="Pleckstrin-homology domain (PH domain)/Phosphotyrosine-binding domain (PTB)"/>
    <property type="match status" value="2"/>
</dbReference>
<sequence>MAYFGHPHTNCLHLQLYRDSKDRYKQGQTKASLSLQHFLGVESGFTLDKESNTIAILCQDVTVVLAFDTRERLIQWQVKIAHNLGEDQQFLIQIGSAPPKAKISPGPARLHIQEYRFSLTMGVPPRLIGVWTISQLRRYGVVDSRFCFEGGSACGRLEGVYVLVTDQGEEITKAFKAASEGKLIPKRKPVSRNSTVSVTESPRRRAGSRVKSSAGIETGDQSSSVPMWESMEAQDTSECGDTVSVMDLNMDPLPSESWTGDNAACQNCKVSNMPRSLTVFNAPGTGFNPAWIMEAMTVCDHESNRNTICCNVSVISESRSSDDSGCRSRAVSPCGGVSQSNCLVHENRTSKCLSHSSSESAPYENYDTPRSICTNVTVDQPNRTAAMMTASEEYYDTPKKIKENLNGHGYHVAPPIMHTHQAMHICSCQQMPICRHVCQQPIPQSSCSHCHPPRVKCSCQLVQMCPCQAVVACAQKHPPVACHCSNEVQPPRRAPAQETPPTVAPSAIYAKVDLLKKNKRKDKPTNEAKPTAETFKESVPNYENMGFAQSLEYYENLKDIRIRVDKFCVKCQSQHQKGKDVKGEQSKVDEEYLVMGPVCQTVKADPNVPPYLHMRPVDGNKQLKCSCIAERATNDQAVPTHTQPDTPASVTSPVMRRHDPSSCYSTVERRRMAQIRRRSNSMDSGRYLDNLDSLNTKTSSSTHNTLTPNSQNNSIDSIPSEKQETPKRIVPHFKTDVNLNDFIKRPSSVPCKANRDSSASNDSGVSTGSLKNFGGGFLEFETIITPLSKVRQRSLDTMPLVLPRRSKSSDPLDELTFKFSKTEVKSSSAEAEVPICPPKKENSKDISVSSSSGALTIPYIDSISSSSGASDMSDYIETLSMSSYSSSEHDHLRNSHSAVTFLRPRSGKEYQKIDRSNLEYGKVAAITGAHTDSPSPGYVSSTSSN</sequence>
<gene>
    <name evidence="3" type="ORF">NTJ_05258</name>
</gene>
<feature type="compositionally biased region" description="Polar residues" evidence="1">
    <location>
        <begin position="636"/>
        <end position="652"/>
    </location>
</feature>
<dbReference type="PANTHER" id="PTHR21636:SF2">
    <property type="entry name" value="PROTEIN DOK-7"/>
    <property type="match status" value="1"/>
</dbReference>
<keyword evidence="4" id="KW-1185">Reference proteome</keyword>
<dbReference type="SUPFAM" id="SSF50729">
    <property type="entry name" value="PH domain-like"/>
    <property type="match status" value="1"/>
</dbReference>
<feature type="domain" description="IRS-type PTB" evidence="2">
    <location>
        <begin position="84"/>
        <end position="189"/>
    </location>
</feature>
<dbReference type="SMART" id="SM01244">
    <property type="entry name" value="IRS"/>
    <property type="match status" value="1"/>
</dbReference>
<dbReference type="InterPro" id="IPR002404">
    <property type="entry name" value="IRS_PTB"/>
</dbReference>
<feature type="region of interest" description="Disordered" evidence="1">
    <location>
        <begin position="636"/>
        <end position="727"/>
    </location>
</feature>
<evidence type="ECO:0000313" key="3">
    <source>
        <dbReference type="EMBL" id="BES92448.1"/>
    </source>
</evidence>
<dbReference type="PROSITE" id="PS51064">
    <property type="entry name" value="IRS_PTB"/>
    <property type="match status" value="1"/>
</dbReference>